<proteinExistence type="predicted"/>
<dbReference type="Gene3D" id="1.10.30.10">
    <property type="entry name" value="High mobility group box domain"/>
    <property type="match status" value="1"/>
</dbReference>
<dbReference type="OrthoDB" id="2356399at2759"/>
<dbReference type="SUPFAM" id="SSF47095">
    <property type="entry name" value="HMG-box"/>
    <property type="match status" value="1"/>
</dbReference>
<accession>A0A9N8YR82</accession>
<organism evidence="2 3">
    <name type="scientific">Funneliformis caledonium</name>
    <dbReference type="NCBI Taxonomy" id="1117310"/>
    <lineage>
        <taxon>Eukaryota</taxon>
        <taxon>Fungi</taxon>
        <taxon>Fungi incertae sedis</taxon>
        <taxon>Mucoromycota</taxon>
        <taxon>Glomeromycotina</taxon>
        <taxon>Glomeromycetes</taxon>
        <taxon>Glomerales</taxon>
        <taxon>Glomeraceae</taxon>
        <taxon>Funneliformis</taxon>
    </lineage>
</organism>
<protein>
    <submittedName>
        <fullName evidence="2">17849_t:CDS:1</fullName>
    </submittedName>
</protein>
<keyword evidence="3" id="KW-1185">Reference proteome</keyword>
<dbReference type="InterPro" id="IPR036910">
    <property type="entry name" value="HMG_box_dom_sf"/>
</dbReference>
<name>A0A9N8YR82_9GLOM</name>
<gene>
    <name evidence="2" type="ORF">FCALED_LOCUS600</name>
</gene>
<evidence type="ECO:0000259" key="1">
    <source>
        <dbReference type="Pfam" id="PF00505"/>
    </source>
</evidence>
<evidence type="ECO:0000313" key="2">
    <source>
        <dbReference type="EMBL" id="CAG8441840.1"/>
    </source>
</evidence>
<dbReference type="EMBL" id="CAJVPQ010000061">
    <property type="protein sequence ID" value="CAG8441840.1"/>
    <property type="molecule type" value="Genomic_DNA"/>
</dbReference>
<dbReference type="Proteomes" id="UP000789570">
    <property type="component" value="Unassembled WGS sequence"/>
</dbReference>
<reference evidence="2" key="1">
    <citation type="submission" date="2021-06" db="EMBL/GenBank/DDBJ databases">
        <authorList>
            <person name="Kallberg Y."/>
            <person name="Tangrot J."/>
            <person name="Rosling A."/>
        </authorList>
    </citation>
    <scope>NUCLEOTIDE SEQUENCE</scope>
    <source>
        <strain evidence="2">UK204</strain>
    </source>
</reference>
<dbReference type="Pfam" id="PF00505">
    <property type="entry name" value="HMG_box"/>
    <property type="match status" value="1"/>
</dbReference>
<feature type="domain" description="HMG box" evidence="1">
    <location>
        <begin position="31"/>
        <end position="84"/>
    </location>
</feature>
<evidence type="ECO:0000313" key="3">
    <source>
        <dbReference type="Proteomes" id="UP000789570"/>
    </source>
</evidence>
<dbReference type="InterPro" id="IPR009071">
    <property type="entry name" value="HMG_box_dom"/>
</dbReference>
<sequence>MKPEDIKVPFPPQINPKDILEKRRQNRVSSKSPNAFFIYRIAYLDQLRLHKHRIKMTDMSGYVSAAWKKEPSHVKAEYKELARKVGRLVIDARQQALIQRTTSSTINSQQSHIKQPPPAPILLNYSQITNFEGNHSFNSNQLSTPLPDNMAIPILSEGHCLTFGHFSDVQQQSHYNEYNHPNDFIEENIGV</sequence>
<comment type="caution">
    <text evidence="2">The sequence shown here is derived from an EMBL/GenBank/DDBJ whole genome shotgun (WGS) entry which is preliminary data.</text>
</comment>
<dbReference type="AlphaFoldDB" id="A0A9N8YR82"/>